<organism evidence="2 3">
    <name type="scientific">Haloquadratum walsbyi J07HQW1</name>
    <dbReference type="NCBI Taxonomy" id="1238424"/>
    <lineage>
        <taxon>Archaea</taxon>
        <taxon>Methanobacteriati</taxon>
        <taxon>Methanobacteriota</taxon>
        <taxon>Stenosarchaea group</taxon>
        <taxon>Halobacteria</taxon>
        <taxon>Halobacteriales</taxon>
        <taxon>Haloferacaceae</taxon>
        <taxon>Haloquadratum</taxon>
    </lineage>
</organism>
<sequence length="243" mass="24974">MAWCESVDPLSIFVGSMMRQIVLFGFDIKAAGTIGFAAGAGIATFFAPCAFPLLPGYIGYYMNQSDTPSGLLSGITAASGAVVMLGIVAGLTAMIGRRLTAILPLFEPVVGAALIVLGVLLWVEVEWASTTIPLTHRPDSLLGFGIFGAVYAIAAAGCVIPLFLGVVTQAVSLSPTNAATVLLTYAAGVAVPLIGVTLLAESGMTAWQRLGHYTGRIEQIAAGLLITAGAGQLYLSIVVLDIV</sequence>
<dbReference type="HOGENOM" id="CLU_1048085_0_0_2"/>
<feature type="transmembrane region" description="Helical" evidence="1">
    <location>
        <begin position="21"/>
        <end position="54"/>
    </location>
</feature>
<feature type="transmembrane region" description="Helical" evidence="1">
    <location>
        <begin position="179"/>
        <end position="200"/>
    </location>
</feature>
<feature type="transmembrane region" description="Helical" evidence="1">
    <location>
        <begin position="102"/>
        <end position="123"/>
    </location>
</feature>
<dbReference type="InterPro" id="IPR051790">
    <property type="entry name" value="Cytochrome_c-biogenesis_DsbD"/>
</dbReference>
<dbReference type="PANTHER" id="PTHR31272:SF9">
    <property type="entry name" value="BLL1027 PROTEIN"/>
    <property type="match status" value="1"/>
</dbReference>
<dbReference type="STRING" id="1238424.J07HQW1_02097"/>
<feature type="transmembrane region" description="Helical" evidence="1">
    <location>
        <begin position="74"/>
        <end position="95"/>
    </location>
</feature>
<gene>
    <name evidence="2" type="ORF">J07HQW1_02097</name>
</gene>
<keyword evidence="1" id="KW-0472">Membrane</keyword>
<evidence type="ECO:0000256" key="1">
    <source>
        <dbReference type="SAM" id="Phobius"/>
    </source>
</evidence>
<keyword evidence="1" id="KW-0812">Transmembrane</keyword>
<feature type="transmembrane region" description="Helical" evidence="1">
    <location>
        <begin position="143"/>
        <end position="167"/>
    </location>
</feature>
<evidence type="ECO:0000313" key="2">
    <source>
        <dbReference type="EMBL" id="ERG92062.1"/>
    </source>
</evidence>
<proteinExistence type="predicted"/>
<keyword evidence="1" id="KW-1133">Transmembrane helix</keyword>
<protein>
    <submittedName>
        <fullName evidence="2">Cytochrome c biogenesis protein</fullName>
    </submittedName>
</protein>
<accession>U1PEL6</accession>
<reference evidence="2 3" key="1">
    <citation type="journal article" date="2013" name="PLoS ONE">
        <title>Assembly-driven community genomics of a hypersaline microbial ecosystem.</title>
        <authorList>
            <person name="Podell S."/>
            <person name="Ugalde J.A."/>
            <person name="Narasingarao P."/>
            <person name="Banfield J.F."/>
            <person name="Heidelberg K.B."/>
            <person name="Allen E.E."/>
        </authorList>
    </citation>
    <scope>NUCLEOTIDE SEQUENCE [LARGE SCALE GENOMIC DNA]</scope>
    <source>
        <strain evidence="3">J07HQW1</strain>
    </source>
</reference>
<dbReference type="Proteomes" id="UP000030649">
    <property type="component" value="Unassembled WGS sequence"/>
</dbReference>
<dbReference type="EMBL" id="KE356560">
    <property type="protein sequence ID" value="ERG92062.1"/>
    <property type="molecule type" value="Genomic_DNA"/>
</dbReference>
<name>U1PEL6_9EURY</name>
<feature type="transmembrane region" description="Helical" evidence="1">
    <location>
        <begin position="220"/>
        <end position="240"/>
    </location>
</feature>
<dbReference type="AlphaFoldDB" id="U1PEL6"/>
<dbReference type="PANTHER" id="PTHR31272">
    <property type="entry name" value="CYTOCHROME C-TYPE BIOGENESIS PROTEIN HI_1454-RELATED"/>
    <property type="match status" value="1"/>
</dbReference>
<evidence type="ECO:0000313" key="3">
    <source>
        <dbReference type="Proteomes" id="UP000030649"/>
    </source>
</evidence>